<dbReference type="EMBL" id="KL596865">
    <property type="protein sequence ID" value="KER23101.1"/>
    <property type="molecule type" value="Genomic_DNA"/>
</dbReference>
<gene>
    <name evidence="1" type="ORF">T265_08953</name>
</gene>
<dbReference type="GeneID" id="20323132"/>
<protein>
    <submittedName>
        <fullName evidence="1">Uncharacterized protein</fullName>
    </submittedName>
</protein>
<keyword evidence="2" id="KW-1185">Reference proteome</keyword>
<sequence length="155" mass="17361">MALLSPSYCLQCIAPFPTPTENPVFTHQLCQLPFPMRNHLPHLPKSSAISTVRQVRGSYNLDITHYAQIIHVLPPASGAKMSALQNLVDLTKLMHYPPFGEKEFGDPNLACRLSGVSYRDSTSEEIYQDHVHLHDRTKLACHEGQRTTAKIRNGS</sequence>
<evidence type="ECO:0000313" key="1">
    <source>
        <dbReference type="EMBL" id="KER23101.1"/>
    </source>
</evidence>
<name>A0A074Z7D8_OPIVI</name>
<organism evidence="1 2">
    <name type="scientific">Opisthorchis viverrini</name>
    <name type="common">Southeast Asian liver fluke</name>
    <dbReference type="NCBI Taxonomy" id="6198"/>
    <lineage>
        <taxon>Eukaryota</taxon>
        <taxon>Metazoa</taxon>
        <taxon>Spiralia</taxon>
        <taxon>Lophotrochozoa</taxon>
        <taxon>Platyhelminthes</taxon>
        <taxon>Trematoda</taxon>
        <taxon>Digenea</taxon>
        <taxon>Opisthorchiida</taxon>
        <taxon>Opisthorchiata</taxon>
        <taxon>Opisthorchiidae</taxon>
        <taxon>Opisthorchis</taxon>
    </lineage>
</organism>
<dbReference type="Proteomes" id="UP000054324">
    <property type="component" value="Unassembled WGS sequence"/>
</dbReference>
<evidence type="ECO:0000313" key="2">
    <source>
        <dbReference type="Proteomes" id="UP000054324"/>
    </source>
</evidence>
<reference evidence="1 2" key="1">
    <citation type="submission" date="2013-11" db="EMBL/GenBank/DDBJ databases">
        <title>Opisthorchis viverrini - life in the bile duct.</title>
        <authorList>
            <person name="Young N.D."/>
            <person name="Nagarajan N."/>
            <person name="Lin S.J."/>
            <person name="Korhonen P.K."/>
            <person name="Jex A.R."/>
            <person name="Hall R.S."/>
            <person name="Safavi-Hemami H."/>
            <person name="Kaewkong W."/>
            <person name="Bertrand D."/>
            <person name="Gao S."/>
            <person name="Seet Q."/>
            <person name="Wongkham S."/>
            <person name="Teh B.T."/>
            <person name="Wongkham C."/>
            <person name="Intapan P.M."/>
            <person name="Maleewong W."/>
            <person name="Yang X."/>
            <person name="Hu M."/>
            <person name="Wang Z."/>
            <person name="Hofmann A."/>
            <person name="Sternberg P.W."/>
            <person name="Tan P."/>
            <person name="Wang J."/>
            <person name="Gasser R.B."/>
        </authorList>
    </citation>
    <scope>NUCLEOTIDE SEQUENCE [LARGE SCALE GENOMIC DNA]</scope>
</reference>
<dbReference type="KEGG" id="ovi:T265_08953"/>
<dbReference type="AlphaFoldDB" id="A0A074Z7D8"/>
<accession>A0A074Z7D8</accession>
<dbReference type="RefSeq" id="XP_009173160.1">
    <property type="nucleotide sequence ID" value="XM_009174896.1"/>
</dbReference>
<dbReference type="CTD" id="20323132"/>
<proteinExistence type="predicted"/>